<comment type="catalytic activity">
    <reaction evidence="5">
        <text>a 2'-deoxyadenosine in DNA + S-adenosyl-L-methionine = an N(6)-methyl-2'-deoxyadenosine in DNA + S-adenosyl-L-homocysteine + H(+)</text>
        <dbReference type="Rhea" id="RHEA:15197"/>
        <dbReference type="Rhea" id="RHEA-COMP:12418"/>
        <dbReference type="Rhea" id="RHEA-COMP:12419"/>
        <dbReference type="ChEBI" id="CHEBI:15378"/>
        <dbReference type="ChEBI" id="CHEBI:57856"/>
        <dbReference type="ChEBI" id="CHEBI:59789"/>
        <dbReference type="ChEBI" id="CHEBI:90615"/>
        <dbReference type="ChEBI" id="CHEBI:90616"/>
        <dbReference type="EC" id="2.1.1.72"/>
    </reaction>
</comment>
<dbReference type="InterPro" id="IPR029063">
    <property type="entry name" value="SAM-dependent_MTases_sf"/>
</dbReference>
<evidence type="ECO:0000256" key="5">
    <source>
        <dbReference type="ARBA" id="ARBA00047942"/>
    </source>
</evidence>
<dbReference type="EMBL" id="CP132942">
    <property type="protein sequence ID" value="XCB33875.1"/>
    <property type="molecule type" value="Genomic_DNA"/>
</dbReference>
<feature type="domain" description="Type II methyltransferase M.TaqI-like" evidence="6">
    <location>
        <begin position="328"/>
        <end position="547"/>
    </location>
</feature>
<reference evidence="7" key="2">
    <citation type="journal article" date="2024" name="Environ. Microbiol.">
        <title>Genome analysis and description of Tunturibacter gen. nov. expands the diversity of Terriglobia in tundra soils.</title>
        <authorList>
            <person name="Messyasz A."/>
            <person name="Mannisto M.K."/>
            <person name="Kerkhof L.J."/>
            <person name="Haggblom M.M."/>
        </authorList>
    </citation>
    <scope>NUCLEOTIDE SEQUENCE</scope>
    <source>
        <strain evidence="7">X5P6</strain>
    </source>
</reference>
<keyword evidence="3 7" id="KW-0808">Transferase</keyword>
<evidence type="ECO:0000259" key="6">
    <source>
        <dbReference type="Pfam" id="PF07669"/>
    </source>
</evidence>
<accession>A0AAU7ZSG2</accession>
<dbReference type="KEGG" id="tpsc:RBB77_03010"/>
<dbReference type="PANTHER" id="PTHR33841:SF1">
    <property type="entry name" value="DNA METHYLTRANSFERASE A"/>
    <property type="match status" value="1"/>
</dbReference>
<sequence length="1150" mass="131791">MNTSALKAFAPTVRKQLIEAVSRKLDFALTARTPDYLDTYATQVRSLRELATEDRKGLIERVAYTWFNRLAALRYLDARNWHPFHVKVLMAATATDTLPELFTVARLGAAPEELRRYIDSGRMEALLQGRIPSADPQGEVYRLLVLAACRFYNEILPDVFERLDDETELLLPDDLLTEQSVAQGFRTEITDEDCEQVEVLGWLYQFYISEKKDQVMARKAAVPAEDIPAVSQLFTPHWIVRYLVENSLGRLWLLNRPESLLKAWMPYYIESSEPDTAFLRIERPQNIRLCDPAVGSGHMLTYAFDLLYVIYEEEGYTPSEIPALILRHNLTGIEIDCRAAQLAALALTLKAREKSGRFFQKQHFVRPNIIELRNVHFSEGELPRYSEALGLGGLFTPSILRLMHQFEETKNLGSLIQPCVGESDIAFARGAVEARDLGSNLFLNDTHKKVLRVLEQAEALTQRYQVVVANPPYMTGGMNGIVVNFIDKHFSSSRTDLSATFISRSQRLCLRMGYCSLVTMQSWMFVNTLADFRTDLLSRVTFINLTQHGVGAFPSLNSKVVQTVAFVLIVKEPSDQEHPVCFRLLDHDADVKEQQLLSGEHRFDHLRQVDFSRIIGSPFAYWISYQMLASFQESPIRDRFVLKEGLGTRNDEYFLRCFWEVSVGRIRAPESPTAKWVKTDKAGVARKWYGNLLYLMNWEHDGHEIRNYRNPDGSLKSRPQNTQYFFREAVTWGKVGTIAKTFRYRGDSLAFVDAAPSAFGTDLLYLLALLNSKVFEALLEIQGDTLHVPLGVVAMLPFMEIEGKCEELHDAAQACIERARTDWDNFETSWDFQEHPLTRSNVKAQDLESSWSKWQTLCNIAVDRMQERETENNRLFIDAYGLQNELIPEVPKEQITLARADRRRDVASFLSYAIGCTMGRYSVDRPGLILANVGDTLSEYLAKVDRAPENLTFTPDRDGIIPVLDGEWFADDIVARTREFLKATFGEGTLRENVRFVEESLGRDLRAYYLTDFYKDHLQTYKKRPIYWMVQSPRKGFSVLIYLHRYTRDTMNVILNRHLREFQMKLRSKIEHLQQVSSGSSASVREKSAAVKEAAKLTKTLHECEEWERQTILPLAQARIELDLDDGVKVNYQKLGEALVKIPGFEAAEE</sequence>
<dbReference type="PRINTS" id="PR00507">
    <property type="entry name" value="N12N6MTFRASE"/>
</dbReference>
<dbReference type="GO" id="GO:0009007">
    <property type="term" value="F:site-specific DNA-methyltransferase (adenine-specific) activity"/>
    <property type="evidence" value="ECO:0007669"/>
    <property type="project" value="UniProtKB-EC"/>
</dbReference>
<evidence type="ECO:0000256" key="2">
    <source>
        <dbReference type="ARBA" id="ARBA00022603"/>
    </source>
</evidence>
<gene>
    <name evidence="7" type="primary">pglX</name>
    <name evidence="7" type="ORF">RBB77_03010</name>
</gene>
<dbReference type="GO" id="GO:0032259">
    <property type="term" value="P:methylation"/>
    <property type="evidence" value="ECO:0007669"/>
    <property type="project" value="UniProtKB-KW"/>
</dbReference>
<dbReference type="GO" id="GO:0006304">
    <property type="term" value="P:DNA modification"/>
    <property type="evidence" value="ECO:0007669"/>
    <property type="project" value="InterPro"/>
</dbReference>
<keyword evidence="4" id="KW-0949">S-adenosyl-L-methionine</keyword>
<evidence type="ECO:0000313" key="7">
    <source>
        <dbReference type="EMBL" id="XCB33875.1"/>
    </source>
</evidence>
<dbReference type="Pfam" id="PF07669">
    <property type="entry name" value="Eco57I"/>
    <property type="match status" value="1"/>
</dbReference>
<protein>
    <recommendedName>
        <fullName evidence="1">site-specific DNA-methyltransferase (adenine-specific)</fullName>
        <ecNumber evidence="1">2.1.1.72</ecNumber>
    </recommendedName>
</protein>
<dbReference type="GO" id="GO:0003676">
    <property type="term" value="F:nucleic acid binding"/>
    <property type="evidence" value="ECO:0007669"/>
    <property type="project" value="InterPro"/>
</dbReference>
<name>A0AAU7ZSG2_9BACT</name>
<dbReference type="InterPro" id="IPR050953">
    <property type="entry name" value="N4_N6_ade-DNA_methylase"/>
</dbReference>
<dbReference type="InterPro" id="IPR002052">
    <property type="entry name" value="DNA_methylase_N6_adenine_CS"/>
</dbReference>
<dbReference type="RefSeq" id="WP_353064718.1">
    <property type="nucleotide sequence ID" value="NZ_CP132942.1"/>
</dbReference>
<keyword evidence="2 7" id="KW-0489">Methyltransferase</keyword>
<dbReference type="AlphaFoldDB" id="A0AAU7ZSG2"/>
<dbReference type="REBASE" id="848311">
    <property type="entry name" value="TpsX5P6ORF3010P"/>
</dbReference>
<reference evidence="7" key="1">
    <citation type="submission" date="2023-08" db="EMBL/GenBank/DDBJ databases">
        <authorList>
            <person name="Messyasz A."/>
            <person name="Mannisto M.K."/>
            <person name="Kerkhof L.J."/>
            <person name="Haggblom M."/>
        </authorList>
    </citation>
    <scope>NUCLEOTIDE SEQUENCE</scope>
    <source>
        <strain evidence="7">X5P6</strain>
    </source>
</reference>
<dbReference type="PROSITE" id="PS00092">
    <property type="entry name" value="N6_MTASE"/>
    <property type="match status" value="1"/>
</dbReference>
<evidence type="ECO:0000256" key="4">
    <source>
        <dbReference type="ARBA" id="ARBA00022691"/>
    </source>
</evidence>
<dbReference type="EC" id="2.1.1.72" evidence="1"/>
<dbReference type="NCBIfam" id="NF033452">
    <property type="entry name" value="BREX_1_MTaseX"/>
    <property type="match status" value="1"/>
</dbReference>
<dbReference type="InterPro" id="IPR047939">
    <property type="entry name" value="BREX_1_PglX"/>
</dbReference>
<dbReference type="SUPFAM" id="SSF53335">
    <property type="entry name" value="S-adenosyl-L-methionine-dependent methyltransferases"/>
    <property type="match status" value="1"/>
</dbReference>
<evidence type="ECO:0000256" key="1">
    <source>
        <dbReference type="ARBA" id="ARBA00011900"/>
    </source>
</evidence>
<proteinExistence type="predicted"/>
<dbReference type="InterPro" id="IPR011639">
    <property type="entry name" value="MethylTrfase_TaqI-like_dom"/>
</dbReference>
<evidence type="ECO:0000256" key="3">
    <source>
        <dbReference type="ARBA" id="ARBA00022679"/>
    </source>
</evidence>
<dbReference type="PANTHER" id="PTHR33841">
    <property type="entry name" value="DNA METHYLTRANSFERASE YEEA-RELATED"/>
    <property type="match status" value="1"/>
</dbReference>
<organism evidence="7">
    <name type="scientific">Tunturiibacter psychrotolerans</name>
    <dbReference type="NCBI Taxonomy" id="3069686"/>
    <lineage>
        <taxon>Bacteria</taxon>
        <taxon>Pseudomonadati</taxon>
        <taxon>Acidobacteriota</taxon>
        <taxon>Terriglobia</taxon>
        <taxon>Terriglobales</taxon>
        <taxon>Acidobacteriaceae</taxon>
        <taxon>Tunturiibacter</taxon>
    </lineage>
</organism>
<dbReference type="Gene3D" id="3.40.50.150">
    <property type="entry name" value="Vaccinia Virus protein VP39"/>
    <property type="match status" value="1"/>
</dbReference>